<reference evidence="2 3" key="1">
    <citation type="submission" date="2017-09" db="EMBL/GenBank/DDBJ databases">
        <authorList>
            <person name="Ehlers B."/>
            <person name="Leendertz F.H."/>
        </authorList>
    </citation>
    <scope>NUCLEOTIDE SEQUENCE [LARGE SCALE GENOMIC DNA]</scope>
    <source>
        <strain evidence="2 3">DSM 27208</strain>
    </source>
</reference>
<evidence type="ECO:0000259" key="1">
    <source>
        <dbReference type="Pfam" id="PF07790"/>
    </source>
</evidence>
<dbReference type="InterPro" id="IPR012859">
    <property type="entry name" value="Pilin_N_archaeal"/>
</dbReference>
<dbReference type="AlphaFoldDB" id="A0A285MZW1"/>
<protein>
    <recommendedName>
        <fullName evidence="1">Archaeal Type IV pilin N-terminal domain-containing protein</fullName>
    </recommendedName>
</protein>
<accession>A0A285MZW1</accession>
<evidence type="ECO:0000313" key="3">
    <source>
        <dbReference type="Proteomes" id="UP000219453"/>
    </source>
</evidence>
<name>A0A285MZW1_NATPI</name>
<evidence type="ECO:0000313" key="2">
    <source>
        <dbReference type="EMBL" id="SNZ02638.1"/>
    </source>
</evidence>
<organism evidence="2 3">
    <name type="scientific">Natronoarchaeum philippinense</name>
    <dbReference type="NCBI Taxonomy" id="558529"/>
    <lineage>
        <taxon>Archaea</taxon>
        <taxon>Methanobacteriati</taxon>
        <taxon>Methanobacteriota</taxon>
        <taxon>Stenosarchaea group</taxon>
        <taxon>Halobacteria</taxon>
        <taxon>Halobacteriales</taxon>
        <taxon>Natronoarchaeaceae</taxon>
    </lineage>
</organism>
<dbReference type="Proteomes" id="UP000219453">
    <property type="component" value="Unassembled WGS sequence"/>
</dbReference>
<dbReference type="EMBL" id="OBEJ01000001">
    <property type="protein sequence ID" value="SNZ02638.1"/>
    <property type="molecule type" value="Genomic_DNA"/>
</dbReference>
<feature type="domain" description="Archaeal Type IV pilin N-terminal" evidence="1">
    <location>
        <begin position="3"/>
        <end position="67"/>
    </location>
</feature>
<dbReference type="Pfam" id="PF07790">
    <property type="entry name" value="Pilin_N"/>
    <property type="match status" value="1"/>
</dbReference>
<sequence>MLGMTLLLGTAVVGAAVVGTYVLDVGGSQETAPQVLWEWEETPDGVTVQHAGGDTVDPQSVHITGDVDPSYAGTTLDDPSLFGEGGISAGDEATIDDSKLSGDTGSVLLVWESSDGSQAVVLSEYEFDRN</sequence>
<proteinExistence type="predicted"/>
<gene>
    <name evidence="2" type="ORF">SAMN06269185_0072</name>
</gene>
<keyword evidence="3" id="KW-1185">Reference proteome</keyword>